<dbReference type="CDD" id="cd00093">
    <property type="entry name" value="HTH_XRE"/>
    <property type="match status" value="1"/>
</dbReference>
<dbReference type="AlphaFoldDB" id="A0A1I0CCU8"/>
<dbReference type="GO" id="GO:0003677">
    <property type="term" value="F:DNA binding"/>
    <property type="evidence" value="ECO:0007669"/>
    <property type="project" value="InterPro"/>
</dbReference>
<dbReference type="SUPFAM" id="SSF47413">
    <property type="entry name" value="lambda repressor-like DNA-binding domains"/>
    <property type="match status" value="1"/>
</dbReference>
<protein>
    <submittedName>
        <fullName evidence="2">Transcriptional regulator, XRE family</fullName>
    </submittedName>
</protein>
<dbReference type="Proteomes" id="UP000199345">
    <property type="component" value="Unassembled WGS sequence"/>
</dbReference>
<dbReference type="RefSeq" id="WP_090658355.1">
    <property type="nucleotide sequence ID" value="NZ_FOIA01000014.1"/>
</dbReference>
<name>A0A1I0CCU8_9PROT</name>
<dbReference type="InterPro" id="IPR010982">
    <property type="entry name" value="Lambda_DNA-bd_dom_sf"/>
</dbReference>
<reference evidence="3" key="1">
    <citation type="submission" date="2016-10" db="EMBL/GenBank/DDBJ databases">
        <authorList>
            <person name="Varghese N."/>
            <person name="Submissions S."/>
        </authorList>
    </citation>
    <scope>NUCLEOTIDE SEQUENCE [LARGE SCALE GENOMIC DNA]</scope>
    <source>
        <strain evidence="3">Nm71</strain>
    </source>
</reference>
<organism evidence="2 3">
    <name type="scientific">Nitrosomonas marina</name>
    <dbReference type="NCBI Taxonomy" id="917"/>
    <lineage>
        <taxon>Bacteria</taxon>
        <taxon>Pseudomonadati</taxon>
        <taxon>Pseudomonadota</taxon>
        <taxon>Betaproteobacteria</taxon>
        <taxon>Nitrosomonadales</taxon>
        <taxon>Nitrosomonadaceae</taxon>
        <taxon>Nitrosomonas</taxon>
    </lineage>
</organism>
<evidence type="ECO:0000259" key="1">
    <source>
        <dbReference type="PROSITE" id="PS50943"/>
    </source>
</evidence>
<evidence type="ECO:0000313" key="2">
    <source>
        <dbReference type="EMBL" id="SET16935.1"/>
    </source>
</evidence>
<dbReference type="Pfam" id="PF01381">
    <property type="entry name" value="HTH_3"/>
    <property type="match status" value="1"/>
</dbReference>
<dbReference type="PROSITE" id="PS50943">
    <property type="entry name" value="HTH_CROC1"/>
    <property type="match status" value="1"/>
</dbReference>
<dbReference type="SMART" id="SM00530">
    <property type="entry name" value="HTH_XRE"/>
    <property type="match status" value="1"/>
</dbReference>
<gene>
    <name evidence="2" type="ORF">SAMN05216326_11418</name>
</gene>
<keyword evidence="3" id="KW-1185">Reference proteome</keyword>
<dbReference type="OrthoDB" id="9792093at2"/>
<proteinExistence type="predicted"/>
<accession>A0A1I0CCU8</accession>
<dbReference type="Gene3D" id="1.10.260.40">
    <property type="entry name" value="lambda repressor-like DNA-binding domains"/>
    <property type="match status" value="1"/>
</dbReference>
<sequence>MAYKRPTFEKFKQTGLEDTVVKAGHDALPTSFCMKRQMIALRKSSGVTQEQMADLLGTKKSNISRLESLNSSISPRLATVEDYARVLGYSVRIKFEPQTY</sequence>
<evidence type="ECO:0000313" key="3">
    <source>
        <dbReference type="Proteomes" id="UP000199345"/>
    </source>
</evidence>
<feature type="domain" description="HTH cro/C1-type" evidence="1">
    <location>
        <begin position="38"/>
        <end position="94"/>
    </location>
</feature>
<dbReference type="EMBL" id="FOIA01000014">
    <property type="protein sequence ID" value="SET16935.1"/>
    <property type="molecule type" value="Genomic_DNA"/>
</dbReference>
<dbReference type="InterPro" id="IPR001387">
    <property type="entry name" value="Cro/C1-type_HTH"/>
</dbReference>